<evidence type="ECO:0000256" key="5">
    <source>
        <dbReference type="ARBA" id="ARBA00011946"/>
    </source>
</evidence>
<evidence type="ECO:0000256" key="15">
    <source>
        <dbReference type="HAMAP-Rule" id="MF_01018"/>
    </source>
</evidence>
<evidence type="ECO:0000256" key="8">
    <source>
        <dbReference type="ARBA" id="ARBA00022605"/>
    </source>
</evidence>
<evidence type="ECO:0000256" key="6">
    <source>
        <dbReference type="ARBA" id="ARBA00020998"/>
    </source>
</evidence>
<dbReference type="SUPFAM" id="SSF53850">
    <property type="entry name" value="Periplasmic binding protein-like II"/>
    <property type="match status" value="1"/>
</dbReference>
<dbReference type="InterPro" id="IPR018198">
    <property type="entry name" value="ATP_PRibTrfase_CS"/>
</dbReference>
<dbReference type="PANTHER" id="PTHR21403">
    <property type="entry name" value="ATP PHOSPHORIBOSYLTRANSFERASE ATP-PRTASE"/>
    <property type="match status" value="1"/>
</dbReference>
<evidence type="ECO:0000256" key="10">
    <source>
        <dbReference type="ARBA" id="ARBA00022679"/>
    </source>
</evidence>
<dbReference type="PROSITE" id="PS01316">
    <property type="entry name" value="ATP_P_PHORIBOSYLTR"/>
    <property type="match status" value="1"/>
</dbReference>
<dbReference type="EMBL" id="CP003096">
    <property type="protein sequence ID" value="AER66567.1"/>
    <property type="molecule type" value="Genomic_DNA"/>
</dbReference>
<evidence type="ECO:0000256" key="2">
    <source>
        <dbReference type="ARBA" id="ARBA00004496"/>
    </source>
</evidence>
<dbReference type="KEGG" id="tli:Tlie_0834"/>
<evidence type="ECO:0000313" key="17">
    <source>
        <dbReference type="EMBL" id="AER66567.1"/>
    </source>
</evidence>
<evidence type="ECO:0000256" key="14">
    <source>
        <dbReference type="ARBA" id="ARBA00024861"/>
    </source>
</evidence>
<keyword evidence="7 15" id="KW-0963">Cytoplasm</keyword>
<dbReference type="HOGENOM" id="CLU_038115_2_0_0"/>
<dbReference type="FunFam" id="3.40.190.10:FF:000008">
    <property type="entry name" value="ATP phosphoribosyltransferase"/>
    <property type="match status" value="1"/>
</dbReference>
<dbReference type="InterPro" id="IPR024893">
    <property type="entry name" value="ATP_PRibTrfase_HisG_short"/>
</dbReference>
<sequence length="214" mass="24263">MLTFALPKGRMLQTCLKLLEEMHMPCKKIEKRGRELVIEEEQVRYILVKPMDVPTYVHHGVADAAFVGSDVIWETGASLVEIADTKEGLCRLAIAGPKSLAERFMKHKSSLMGIKIATKYPRITKQYFSHRGIQPEIIPLKGSIELAPILGLSDGILDIVQTGETLRANGLHVLEEVAQVSLRIVANNKSIHEHWDKLIRFIEKTRILKERKHR</sequence>
<organism evidence="17 18">
    <name type="scientific">Thermovirga lienii (strain ATCC BAA-1197 / DSM 17291 / Cas60314)</name>
    <dbReference type="NCBI Taxonomy" id="580340"/>
    <lineage>
        <taxon>Bacteria</taxon>
        <taxon>Thermotogati</taxon>
        <taxon>Synergistota</taxon>
        <taxon>Synergistia</taxon>
        <taxon>Synergistales</taxon>
        <taxon>Thermovirgaceae</taxon>
        <taxon>Thermovirga</taxon>
    </lineage>
</organism>
<keyword evidence="11 15" id="KW-0547">Nucleotide-binding</keyword>
<evidence type="ECO:0000256" key="12">
    <source>
        <dbReference type="ARBA" id="ARBA00022840"/>
    </source>
</evidence>
<evidence type="ECO:0000256" key="11">
    <source>
        <dbReference type="ARBA" id="ARBA00022741"/>
    </source>
</evidence>
<accession>G7V9L7</accession>
<comment type="pathway">
    <text evidence="3 15">Amino-acid biosynthesis; L-histidine biosynthesis; L-histidine from 5-phospho-alpha-D-ribose 1-diphosphate: step 1/9.</text>
</comment>
<evidence type="ECO:0000259" key="16">
    <source>
        <dbReference type="Pfam" id="PF01634"/>
    </source>
</evidence>
<dbReference type="HAMAP" id="MF_01018">
    <property type="entry name" value="HisG_Short"/>
    <property type="match status" value="1"/>
</dbReference>
<evidence type="ECO:0000256" key="3">
    <source>
        <dbReference type="ARBA" id="ARBA00004667"/>
    </source>
</evidence>
<keyword evidence="8 15" id="KW-0028">Amino-acid biosynthesis</keyword>
<evidence type="ECO:0000256" key="9">
    <source>
        <dbReference type="ARBA" id="ARBA00022676"/>
    </source>
</evidence>
<dbReference type="GO" id="GO:0000105">
    <property type="term" value="P:L-histidine biosynthetic process"/>
    <property type="evidence" value="ECO:0007669"/>
    <property type="project" value="UniProtKB-UniRule"/>
</dbReference>
<name>G7V9L7_THELD</name>
<evidence type="ECO:0000256" key="4">
    <source>
        <dbReference type="ARBA" id="ARBA00009489"/>
    </source>
</evidence>
<dbReference type="UniPathway" id="UPA00031">
    <property type="reaction ID" value="UER00006"/>
</dbReference>
<evidence type="ECO:0000256" key="13">
    <source>
        <dbReference type="ARBA" id="ARBA00023102"/>
    </source>
</evidence>
<dbReference type="GO" id="GO:0005524">
    <property type="term" value="F:ATP binding"/>
    <property type="evidence" value="ECO:0007669"/>
    <property type="project" value="UniProtKB-KW"/>
</dbReference>
<dbReference type="STRING" id="580340.Tlie_0834"/>
<dbReference type="Proteomes" id="UP000005868">
    <property type="component" value="Chromosome"/>
</dbReference>
<comment type="subcellular location">
    <subcellularLocation>
        <location evidence="2 15">Cytoplasm</location>
    </subcellularLocation>
</comment>
<comment type="function">
    <text evidence="14 15">Catalyzes the condensation of ATP and 5-phosphoribose 1-diphosphate to form N'-(5'-phosphoribosyl)-ATP (PR-ATP). Has a crucial role in the pathway because the rate of histidine biosynthesis seems to be controlled primarily by regulation of HisG enzymatic activity.</text>
</comment>
<dbReference type="GO" id="GO:0003879">
    <property type="term" value="F:ATP phosphoribosyltransferase activity"/>
    <property type="evidence" value="ECO:0007669"/>
    <property type="project" value="UniProtKB-UniRule"/>
</dbReference>
<protein>
    <recommendedName>
        <fullName evidence="6 15">ATP phosphoribosyltransferase</fullName>
        <shortName evidence="15">ATP-PRT</shortName>
        <shortName evidence="15">ATP-PRTase</shortName>
        <ecNumber evidence="5 15">2.4.2.17</ecNumber>
    </recommendedName>
</protein>
<dbReference type="InterPro" id="IPR013820">
    <property type="entry name" value="ATP_PRibTrfase_cat"/>
</dbReference>
<dbReference type="Pfam" id="PF01634">
    <property type="entry name" value="HisG"/>
    <property type="match status" value="1"/>
</dbReference>
<dbReference type="InterPro" id="IPR001348">
    <property type="entry name" value="ATP_PRibTrfase_HisG"/>
</dbReference>
<reference evidence="17 18" key="2">
    <citation type="journal article" date="2012" name="Stand. Genomic Sci.">
        <title>Genome sequence of the moderately thermophilic, amino-acid-degrading and sulfur-reducing bacterium Thermovirga lienii type strain (Cas60314(T)).</title>
        <authorList>
            <person name="Goker M."/>
            <person name="Saunders E."/>
            <person name="Lapidus A."/>
            <person name="Nolan M."/>
            <person name="Lucas S."/>
            <person name="Hammon N."/>
            <person name="Deshpande S."/>
            <person name="Cheng J.F."/>
            <person name="Han C."/>
            <person name="Tapia R."/>
            <person name="Goodwin L.A."/>
            <person name="Pitluck S."/>
            <person name="Liolios K."/>
            <person name="Mavromatis K."/>
            <person name="Pagani I."/>
            <person name="Ivanova N."/>
            <person name="Mikhailova N."/>
            <person name="Pati A."/>
            <person name="Chen A."/>
            <person name="Palaniappan K."/>
            <person name="Land M."/>
            <person name="Chang Y.J."/>
            <person name="Jeffries C.D."/>
            <person name="Brambilla E.M."/>
            <person name="Rohde M."/>
            <person name="Spring S."/>
            <person name="Detter J.C."/>
            <person name="Woyke T."/>
            <person name="Bristow J."/>
            <person name="Eisen J.A."/>
            <person name="Markowitz V."/>
            <person name="Hugenholtz P."/>
            <person name="Kyrpides N.C."/>
            <person name="Klenk H.P."/>
        </authorList>
    </citation>
    <scope>NUCLEOTIDE SEQUENCE [LARGE SCALE GENOMIC DNA]</scope>
    <source>
        <strain evidence="18">ATCC BAA-1197 / DSM 17291 / Cas60314</strain>
    </source>
</reference>
<keyword evidence="10 15" id="KW-0808">Transferase</keyword>
<gene>
    <name evidence="15" type="primary">hisG</name>
    <name evidence="17" type="ordered locus">Tlie_0834</name>
</gene>
<comment type="subunit">
    <text evidence="15">Heteromultimer composed of HisG and HisZ subunits.</text>
</comment>
<keyword evidence="13 15" id="KW-0368">Histidine biosynthesis</keyword>
<comment type="similarity">
    <text evidence="4 15">Belongs to the ATP phosphoribosyltransferase family. Short subfamily.</text>
</comment>
<dbReference type="Gene3D" id="3.40.190.10">
    <property type="entry name" value="Periplasmic binding protein-like II"/>
    <property type="match status" value="2"/>
</dbReference>
<keyword evidence="18" id="KW-1185">Reference proteome</keyword>
<dbReference type="NCBIfam" id="TIGR00070">
    <property type="entry name" value="hisG"/>
    <property type="match status" value="1"/>
</dbReference>
<reference evidence="18" key="1">
    <citation type="submission" date="2011-10" db="EMBL/GenBank/DDBJ databases">
        <title>The complete genome of chromosome of Thermovirga lienii DSM 17291.</title>
        <authorList>
            <consortium name="US DOE Joint Genome Institute (JGI-PGF)"/>
            <person name="Lucas S."/>
            <person name="Copeland A."/>
            <person name="Lapidus A."/>
            <person name="Glavina del Rio T."/>
            <person name="Dalin E."/>
            <person name="Tice H."/>
            <person name="Bruce D."/>
            <person name="Goodwin L."/>
            <person name="Pitluck S."/>
            <person name="Peters L."/>
            <person name="Mikhailova N."/>
            <person name="Saunders E."/>
            <person name="Kyrpides N."/>
            <person name="Mavromatis K."/>
            <person name="Ivanova N."/>
            <person name="Last F.I."/>
            <person name="Brettin T."/>
            <person name="Detter J.C."/>
            <person name="Han C."/>
            <person name="Larimer F."/>
            <person name="Land M."/>
            <person name="Hauser L."/>
            <person name="Markowitz V."/>
            <person name="Cheng J.-F."/>
            <person name="Hugenholtz P."/>
            <person name="Woyke T."/>
            <person name="Wu D."/>
            <person name="Spring S."/>
            <person name="Schroeder M."/>
            <person name="Brambilla E.-M."/>
            <person name="Klenk H.-P."/>
            <person name="Eisen J.A."/>
        </authorList>
    </citation>
    <scope>NUCLEOTIDE SEQUENCE [LARGE SCALE GENOMIC DNA]</scope>
    <source>
        <strain evidence="18">ATCC BAA-1197 / DSM 17291 / Cas60314</strain>
    </source>
</reference>
<keyword evidence="9 15" id="KW-0328">Glycosyltransferase</keyword>
<dbReference type="eggNOG" id="COG0040">
    <property type="taxonomic scope" value="Bacteria"/>
</dbReference>
<evidence type="ECO:0000313" key="18">
    <source>
        <dbReference type="Proteomes" id="UP000005868"/>
    </source>
</evidence>
<feature type="domain" description="ATP phosphoribosyltransferase catalytic" evidence="16">
    <location>
        <begin position="49"/>
        <end position="200"/>
    </location>
</feature>
<dbReference type="CDD" id="cd13595">
    <property type="entry name" value="PBP2_HisGs"/>
    <property type="match status" value="1"/>
</dbReference>
<proteinExistence type="inferred from homology"/>
<dbReference type="AlphaFoldDB" id="G7V9L7"/>
<evidence type="ECO:0000256" key="1">
    <source>
        <dbReference type="ARBA" id="ARBA00000915"/>
    </source>
</evidence>
<dbReference type="GO" id="GO:0005737">
    <property type="term" value="C:cytoplasm"/>
    <property type="evidence" value="ECO:0007669"/>
    <property type="project" value="UniProtKB-SubCell"/>
</dbReference>
<dbReference type="OrthoDB" id="9801867at2"/>
<dbReference type="EC" id="2.4.2.17" evidence="5 15"/>
<dbReference type="PANTHER" id="PTHR21403:SF8">
    <property type="entry name" value="ATP PHOSPHORIBOSYLTRANSFERASE"/>
    <property type="match status" value="1"/>
</dbReference>
<evidence type="ECO:0000256" key="7">
    <source>
        <dbReference type="ARBA" id="ARBA00022490"/>
    </source>
</evidence>
<comment type="domain">
    <text evidence="15">Lacks the C-terminal regulatory region which is replaced by HisZ.</text>
</comment>
<keyword evidence="12 15" id="KW-0067">ATP-binding</keyword>
<comment type="catalytic activity">
    <reaction evidence="1 15">
        <text>1-(5-phospho-beta-D-ribosyl)-ATP + diphosphate = 5-phospho-alpha-D-ribose 1-diphosphate + ATP</text>
        <dbReference type="Rhea" id="RHEA:18473"/>
        <dbReference type="ChEBI" id="CHEBI:30616"/>
        <dbReference type="ChEBI" id="CHEBI:33019"/>
        <dbReference type="ChEBI" id="CHEBI:58017"/>
        <dbReference type="ChEBI" id="CHEBI:73183"/>
        <dbReference type="EC" id="2.4.2.17"/>
    </reaction>
</comment>